<dbReference type="CDD" id="cd07812">
    <property type="entry name" value="SRPBCC"/>
    <property type="match status" value="1"/>
</dbReference>
<dbReference type="InterPro" id="IPR023393">
    <property type="entry name" value="START-like_dom_sf"/>
</dbReference>
<accession>A0A7K0CE65</accession>
<dbReference type="OrthoDB" id="4618973at2"/>
<proteinExistence type="predicted"/>
<dbReference type="RefSeq" id="WP_153451042.1">
    <property type="nucleotide sequence ID" value="NZ_WEGJ01000004.1"/>
</dbReference>
<dbReference type="InterPro" id="IPR019587">
    <property type="entry name" value="Polyketide_cyclase/dehydratase"/>
</dbReference>
<protein>
    <recommendedName>
        <fullName evidence="3">SRPBCC family protein</fullName>
    </recommendedName>
</protein>
<reference evidence="1 2" key="1">
    <citation type="submission" date="2019-10" db="EMBL/GenBank/DDBJ databases">
        <title>Streptomyces smaragdinus sp. nov. and Streptomyces fabii sp. nov., isolated from the gut of fungus growing-termite Macrotermes natalensis.</title>
        <authorList>
            <person name="Schwitalla J."/>
            <person name="Benndorf R."/>
            <person name="Martin K."/>
            <person name="De Beer W."/>
            <person name="Kaster A.-K."/>
            <person name="Vollmers J."/>
            <person name="Poulsen M."/>
            <person name="Beemelmanns C."/>
        </authorList>
    </citation>
    <scope>NUCLEOTIDE SEQUENCE [LARGE SCALE GENOMIC DNA]</scope>
    <source>
        <strain evidence="1 2">RB5</strain>
    </source>
</reference>
<name>A0A7K0CE65_9ACTN</name>
<dbReference type="Proteomes" id="UP000466345">
    <property type="component" value="Unassembled WGS sequence"/>
</dbReference>
<keyword evidence="2" id="KW-1185">Reference proteome</keyword>
<sequence>MDVVTGAQVAIALTVRMPREQLWELITAVDRIGEWSPETIGGTWAGETPGPAAGARFTARNRFADGSVGTVTCVVTEAERARTFAWTVLDAAGLVGSAWRYELREGIEAGSTEVFQSFTHGPGNTGAREAAEADPQALGRRLVTLCRNMTTTIGAMSAAETTNGPKR</sequence>
<evidence type="ECO:0000313" key="1">
    <source>
        <dbReference type="EMBL" id="MQY11767.1"/>
    </source>
</evidence>
<dbReference type="AlphaFoldDB" id="A0A7K0CE65"/>
<comment type="caution">
    <text evidence="1">The sequence shown here is derived from an EMBL/GenBank/DDBJ whole genome shotgun (WGS) entry which is preliminary data.</text>
</comment>
<evidence type="ECO:0000313" key="2">
    <source>
        <dbReference type="Proteomes" id="UP000466345"/>
    </source>
</evidence>
<dbReference type="EMBL" id="WEGJ01000004">
    <property type="protein sequence ID" value="MQY11767.1"/>
    <property type="molecule type" value="Genomic_DNA"/>
</dbReference>
<dbReference type="SUPFAM" id="SSF55961">
    <property type="entry name" value="Bet v1-like"/>
    <property type="match status" value="1"/>
</dbReference>
<gene>
    <name evidence="1" type="ORF">SRB5_18860</name>
</gene>
<organism evidence="1 2">
    <name type="scientific">Streptomyces smaragdinus</name>
    <dbReference type="NCBI Taxonomy" id="2585196"/>
    <lineage>
        <taxon>Bacteria</taxon>
        <taxon>Bacillati</taxon>
        <taxon>Actinomycetota</taxon>
        <taxon>Actinomycetes</taxon>
        <taxon>Kitasatosporales</taxon>
        <taxon>Streptomycetaceae</taxon>
        <taxon>Streptomyces</taxon>
    </lineage>
</organism>
<dbReference type="Gene3D" id="3.30.530.20">
    <property type="match status" value="1"/>
</dbReference>
<evidence type="ECO:0008006" key="3">
    <source>
        <dbReference type="Google" id="ProtNLM"/>
    </source>
</evidence>
<dbReference type="Pfam" id="PF10604">
    <property type="entry name" value="Polyketide_cyc2"/>
    <property type="match status" value="1"/>
</dbReference>